<name>A0ABQ0KXU0_MYCCL</name>
<reference evidence="1" key="1">
    <citation type="submission" date="2014-09" db="EMBL/GenBank/DDBJ databases">
        <title>Genome sequence of the luminous mushroom Mycena chlorophos for searching fungal bioluminescence genes.</title>
        <authorList>
            <person name="Tanaka Y."/>
            <person name="Kasuga D."/>
            <person name="Oba Y."/>
            <person name="Hase S."/>
            <person name="Sato K."/>
            <person name="Oba Y."/>
            <person name="Sakakibara Y."/>
        </authorList>
    </citation>
    <scope>NUCLEOTIDE SEQUENCE</scope>
</reference>
<protein>
    <submittedName>
        <fullName evidence="1">Uncharacterized protein</fullName>
    </submittedName>
</protein>
<accession>A0ABQ0KXU0</accession>
<dbReference type="Proteomes" id="UP000815677">
    <property type="component" value="Unassembled WGS sequence"/>
</dbReference>
<keyword evidence="2" id="KW-1185">Reference proteome</keyword>
<sequence length="98" mass="10878">MSFSPVQHILHNNIVPSDDEMDAIRDFLVPKRAQLEQLEVSRLGALLAAVVASRDELQELISDHEPLISPLRRMPDDVLRLIFLKTLPLAEKNGAAAG</sequence>
<evidence type="ECO:0000313" key="1">
    <source>
        <dbReference type="EMBL" id="GAT43761.1"/>
    </source>
</evidence>
<proteinExistence type="predicted"/>
<evidence type="ECO:0000313" key="2">
    <source>
        <dbReference type="Proteomes" id="UP000815677"/>
    </source>
</evidence>
<dbReference type="EMBL" id="DF839249">
    <property type="protein sequence ID" value="GAT43761.1"/>
    <property type="molecule type" value="Genomic_DNA"/>
</dbReference>
<gene>
    <name evidence="1" type="ORF">MCHLO_01429</name>
</gene>
<organism evidence="1 2">
    <name type="scientific">Mycena chlorophos</name>
    <name type="common">Agaric fungus</name>
    <name type="synonym">Agaricus chlorophos</name>
    <dbReference type="NCBI Taxonomy" id="658473"/>
    <lineage>
        <taxon>Eukaryota</taxon>
        <taxon>Fungi</taxon>
        <taxon>Dikarya</taxon>
        <taxon>Basidiomycota</taxon>
        <taxon>Agaricomycotina</taxon>
        <taxon>Agaricomycetes</taxon>
        <taxon>Agaricomycetidae</taxon>
        <taxon>Agaricales</taxon>
        <taxon>Marasmiineae</taxon>
        <taxon>Mycenaceae</taxon>
        <taxon>Mycena</taxon>
    </lineage>
</organism>